<organism evidence="6 7">
    <name type="scientific">Ruegeria spongiae</name>
    <dbReference type="NCBI Taxonomy" id="2942209"/>
    <lineage>
        <taxon>Bacteria</taxon>
        <taxon>Pseudomonadati</taxon>
        <taxon>Pseudomonadota</taxon>
        <taxon>Alphaproteobacteria</taxon>
        <taxon>Rhodobacterales</taxon>
        <taxon>Roseobacteraceae</taxon>
        <taxon>Ruegeria</taxon>
    </lineage>
</organism>
<gene>
    <name evidence="6" type="ORF">M3P21_09795</name>
</gene>
<reference evidence="6" key="1">
    <citation type="submission" date="2022-05" db="EMBL/GenBank/DDBJ databases">
        <authorList>
            <person name="Park J.-S."/>
        </authorList>
    </citation>
    <scope>NUCLEOTIDE SEQUENCE</scope>
    <source>
        <strain evidence="6">2012CJ41-6</strain>
    </source>
</reference>
<keyword evidence="3" id="KW-0238">DNA-binding</keyword>
<dbReference type="InterPro" id="IPR036388">
    <property type="entry name" value="WH-like_DNA-bd_sf"/>
</dbReference>
<protein>
    <submittedName>
        <fullName evidence="6">LysR family transcriptional regulator</fullName>
    </submittedName>
</protein>
<dbReference type="InterPro" id="IPR036390">
    <property type="entry name" value="WH_DNA-bd_sf"/>
</dbReference>
<evidence type="ECO:0000256" key="2">
    <source>
        <dbReference type="ARBA" id="ARBA00023015"/>
    </source>
</evidence>
<dbReference type="PANTHER" id="PTHR30537:SF5">
    <property type="entry name" value="HTH-TYPE TRANSCRIPTIONAL ACTIVATOR TTDR-RELATED"/>
    <property type="match status" value="1"/>
</dbReference>
<dbReference type="SUPFAM" id="SSF46785">
    <property type="entry name" value="Winged helix' DNA-binding domain"/>
    <property type="match status" value="1"/>
</dbReference>
<dbReference type="InterPro" id="IPR000847">
    <property type="entry name" value="LysR_HTH_N"/>
</dbReference>
<dbReference type="InterPro" id="IPR058163">
    <property type="entry name" value="LysR-type_TF_proteobact-type"/>
</dbReference>
<dbReference type="PROSITE" id="PS50931">
    <property type="entry name" value="HTH_LYSR"/>
    <property type="match status" value="1"/>
</dbReference>
<keyword evidence="7" id="KW-1185">Reference proteome</keyword>
<feature type="domain" description="HTH lysR-type" evidence="5">
    <location>
        <begin position="11"/>
        <end position="68"/>
    </location>
</feature>
<evidence type="ECO:0000313" key="7">
    <source>
        <dbReference type="Proteomes" id="UP001203880"/>
    </source>
</evidence>
<evidence type="ECO:0000256" key="4">
    <source>
        <dbReference type="ARBA" id="ARBA00023163"/>
    </source>
</evidence>
<dbReference type="InterPro" id="IPR005119">
    <property type="entry name" value="LysR_subst-bd"/>
</dbReference>
<keyword evidence="4" id="KW-0804">Transcription</keyword>
<comment type="similarity">
    <text evidence="1">Belongs to the LysR transcriptional regulatory family.</text>
</comment>
<evidence type="ECO:0000256" key="3">
    <source>
        <dbReference type="ARBA" id="ARBA00023125"/>
    </source>
</evidence>
<dbReference type="CDD" id="cd08422">
    <property type="entry name" value="PBP2_CrgA_like"/>
    <property type="match status" value="1"/>
</dbReference>
<dbReference type="RefSeq" id="WP_249709672.1">
    <property type="nucleotide sequence ID" value="NZ_JAMFMB010000010.1"/>
</dbReference>
<dbReference type="Gene3D" id="3.40.190.290">
    <property type="match status" value="1"/>
</dbReference>
<dbReference type="Gene3D" id="1.10.10.10">
    <property type="entry name" value="Winged helix-like DNA-binding domain superfamily/Winged helix DNA-binding domain"/>
    <property type="match status" value="1"/>
</dbReference>
<proteinExistence type="inferred from homology"/>
<evidence type="ECO:0000259" key="5">
    <source>
        <dbReference type="PROSITE" id="PS50931"/>
    </source>
</evidence>
<dbReference type="SUPFAM" id="SSF53850">
    <property type="entry name" value="Periplasmic binding protein-like II"/>
    <property type="match status" value="1"/>
</dbReference>
<evidence type="ECO:0000256" key="1">
    <source>
        <dbReference type="ARBA" id="ARBA00009437"/>
    </source>
</evidence>
<evidence type="ECO:0000313" key="6">
    <source>
        <dbReference type="EMBL" id="MCL6283820.1"/>
    </source>
</evidence>
<comment type="caution">
    <text evidence="6">The sequence shown here is derived from an EMBL/GenBank/DDBJ whole genome shotgun (WGS) entry which is preliminary data.</text>
</comment>
<name>A0ABT0Q1X2_9RHOB</name>
<accession>A0ABT0Q1X2</accession>
<dbReference type="EMBL" id="JAMFMB010000010">
    <property type="protein sequence ID" value="MCL6283820.1"/>
    <property type="molecule type" value="Genomic_DNA"/>
</dbReference>
<sequence>MATLLPMKTTIETQQMRVFVAVLQRGGFTAAAKVLDTDKGYVSRSVSRMEDQLGVALLNRTTRQITPTAAGSAFYEKAVSILSSVAEAETDARAMSNETFGNFRISVAPEFGRMRANKWFQKMLELYPKVNLEIVYENQSVDLFREGVDLAIRIGDRASSGLVSETVGLIEYGVYASPGYLEPTSRILTPEDLKEHDLISFRPREDAKILPSWSNLTPTANWRFHKDAETREIEKTTRFQSNNVFATRQMCMAGLGVAVLPIDVAELIEPPGTSKPELIRLLPDWSVEPTLVNFLFPKSGMKDPKIRNLMAIAKQ</sequence>
<dbReference type="PANTHER" id="PTHR30537">
    <property type="entry name" value="HTH-TYPE TRANSCRIPTIONAL REGULATOR"/>
    <property type="match status" value="1"/>
</dbReference>
<dbReference type="Proteomes" id="UP001203880">
    <property type="component" value="Unassembled WGS sequence"/>
</dbReference>
<dbReference type="Pfam" id="PF03466">
    <property type="entry name" value="LysR_substrate"/>
    <property type="match status" value="1"/>
</dbReference>
<dbReference type="Pfam" id="PF00126">
    <property type="entry name" value="HTH_1"/>
    <property type="match status" value="1"/>
</dbReference>
<keyword evidence="2" id="KW-0805">Transcription regulation</keyword>